<feature type="compositionally biased region" description="Polar residues" evidence="1">
    <location>
        <begin position="1"/>
        <end position="14"/>
    </location>
</feature>
<evidence type="ECO:0000313" key="3">
    <source>
        <dbReference type="Proteomes" id="UP001140011"/>
    </source>
</evidence>
<comment type="caution">
    <text evidence="2">The sequence shown here is derived from an EMBL/GenBank/DDBJ whole genome shotgun (WGS) entry which is preliminary data.</text>
</comment>
<dbReference type="Proteomes" id="UP001140011">
    <property type="component" value="Unassembled WGS sequence"/>
</dbReference>
<dbReference type="OrthoDB" id="5587374at2759"/>
<dbReference type="AlphaFoldDB" id="A0A9W8GZ96"/>
<evidence type="ECO:0000313" key="2">
    <source>
        <dbReference type="EMBL" id="KAJ2755897.1"/>
    </source>
</evidence>
<keyword evidence="3" id="KW-1185">Reference proteome</keyword>
<organism evidence="2 3">
    <name type="scientific">Coemansia pectinata</name>
    <dbReference type="NCBI Taxonomy" id="1052879"/>
    <lineage>
        <taxon>Eukaryota</taxon>
        <taxon>Fungi</taxon>
        <taxon>Fungi incertae sedis</taxon>
        <taxon>Zoopagomycota</taxon>
        <taxon>Kickxellomycotina</taxon>
        <taxon>Kickxellomycetes</taxon>
        <taxon>Kickxellales</taxon>
        <taxon>Kickxellaceae</taxon>
        <taxon>Coemansia</taxon>
    </lineage>
</organism>
<name>A0A9W8GZ96_9FUNG</name>
<protein>
    <submittedName>
        <fullName evidence="2">Uncharacterized protein</fullName>
    </submittedName>
</protein>
<sequence>MSDINTLQALNTLLKSKPSKRERKERAKQNIGAFIRRTTTATPAVQSATIALIEDGRVKKTETETRREKNASALRAADKLVSEKSKKLQRDIIELLRAQQEHRNPKLKRKTRLTYFDFEDES</sequence>
<proteinExistence type="predicted"/>
<reference evidence="2" key="1">
    <citation type="submission" date="2022-07" db="EMBL/GenBank/DDBJ databases">
        <title>Phylogenomic reconstructions and comparative analyses of Kickxellomycotina fungi.</title>
        <authorList>
            <person name="Reynolds N.K."/>
            <person name="Stajich J.E."/>
            <person name="Barry K."/>
            <person name="Grigoriev I.V."/>
            <person name="Crous P."/>
            <person name="Smith M.E."/>
        </authorList>
    </citation>
    <scope>NUCLEOTIDE SEQUENCE</scope>
    <source>
        <strain evidence="2">BCRC 34297</strain>
    </source>
</reference>
<dbReference type="EMBL" id="JANBUH010000043">
    <property type="protein sequence ID" value="KAJ2755897.1"/>
    <property type="molecule type" value="Genomic_DNA"/>
</dbReference>
<gene>
    <name evidence="2" type="ORF">GGI19_001276</name>
</gene>
<accession>A0A9W8GZ96</accession>
<feature type="region of interest" description="Disordered" evidence="1">
    <location>
        <begin position="1"/>
        <end position="26"/>
    </location>
</feature>
<evidence type="ECO:0000256" key="1">
    <source>
        <dbReference type="SAM" id="MobiDB-lite"/>
    </source>
</evidence>